<feature type="domain" description="Sulfatase N-terminal" evidence="7">
    <location>
        <begin position="88"/>
        <end position="457"/>
    </location>
</feature>
<dbReference type="Pfam" id="PF00884">
    <property type="entry name" value="Sulfatase"/>
    <property type="match status" value="1"/>
</dbReference>
<evidence type="ECO:0000313" key="9">
    <source>
        <dbReference type="Proteomes" id="UP000663791"/>
    </source>
</evidence>
<proteinExistence type="inferred from homology"/>
<feature type="compositionally biased region" description="Basic and acidic residues" evidence="5">
    <location>
        <begin position="70"/>
        <end position="80"/>
    </location>
</feature>
<evidence type="ECO:0000256" key="5">
    <source>
        <dbReference type="SAM" id="MobiDB-lite"/>
    </source>
</evidence>
<organism evidence="8 9">
    <name type="scientific">Nocardioides faecalis</name>
    <dbReference type="NCBI Taxonomy" id="2803858"/>
    <lineage>
        <taxon>Bacteria</taxon>
        <taxon>Bacillati</taxon>
        <taxon>Actinomycetota</taxon>
        <taxon>Actinomycetes</taxon>
        <taxon>Propionibacteriales</taxon>
        <taxon>Nocardioidaceae</taxon>
        <taxon>Nocardioides</taxon>
    </lineage>
</organism>
<evidence type="ECO:0000256" key="1">
    <source>
        <dbReference type="ARBA" id="ARBA00008779"/>
    </source>
</evidence>
<feature type="region of interest" description="Disordered" evidence="5">
    <location>
        <begin position="1"/>
        <end position="23"/>
    </location>
</feature>
<dbReference type="InterPro" id="IPR024607">
    <property type="entry name" value="Sulfatase_CS"/>
</dbReference>
<keyword evidence="6" id="KW-0812">Transmembrane</keyword>
<evidence type="ECO:0000256" key="6">
    <source>
        <dbReference type="SAM" id="Phobius"/>
    </source>
</evidence>
<keyword evidence="4" id="KW-0325">Glycoprotein</keyword>
<sequence>MPAENPADKPAEKAAPNPGRPQSPAGARSLLVLLPLVLVASVLTLLTAAHPAQPRTDAAATAAATTSGDAYRDARQDGRPAEQPIRRPNVVLVMADDMRVDDLRYAPTVRKVLGENGVTFDNAFSPFPLCCPARASFLTGRYAHNHHVYWHERPYGFGAFDDSHTIAGSLRAAGYRTGFVGKYLNGYGVMRAKVTGRASLRYAPAGWSDWYGALENPGDAGIHGSTYNYFDTPYNINGKIKNSYRGQYQTDVVGRFGRQLVRRYHRSTNPFFLYLSFVAPHHGGPREGDDPGSVRRNDGKLVKFQTPARPSWVKGRFDRAIKRGAGMPKDGGPAEASVSDKPGRFKRPDLNAAERRALREVTRQRAEAVFVLDRQVKKLVATLKKSGEWNNTVLMFTSDNGYYLGEHRIRTGKVMAHEPSLRVPFLATGPGMRDGSHRSDPMSTVDLTATILDAAGARPPQTPDGISRWRTMRYGDAGWDVPVVTEAIHSGPRKRRGSAFAASDARTTIGLRTAQYSYTRYRSRAGELYDLARDPNQLTNRYRDPAYRKVRRDLDRIWRRYKDCRGAACRVPMPAPYAVTPTRAASLTATYWRGVRKEYGGGW</sequence>
<evidence type="ECO:0000259" key="7">
    <source>
        <dbReference type="Pfam" id="PF00884"/>
    </source>
</evidence>
<dbReference type="EMBL" id="JAERTX010000014">
    <property type="protein sequence ID" value="MBM9461126.1"/>
    <property type="molecule type" value="Genomic_DNA"/>
</dbReference>
<dbReference type="CDD" id="cd16147">
    <property type="entry name" value="G6S"/>
    <property type="match status" value="1"/>
</dbReference>
<keyword evidence="6" id="KW-1133">Transmembrane helix</keyword>
<feature type="region of interest" description="Disordered" evidence="5">
    <location>
        <begin position="323"/>
        <end position="351"/>
    </location>
</feature>
<feature type="compositionally biased region" description="Basic and acidic residues" evidence="5">
    <location>
        <begin position="341"/>
        <end position="351"/>
    </location>
</feature>
<keyword evidence="3" id="KW-0378">Hydrolase</keyword>
<comment type="similarity">
    <text evidence="1">Belongs to the sulfatase family.</text>
</comment>
<evidence type="ECO:0000313" key="8">
    <source>
        <dbReference type="EMBL" id="MBM9461126.1"/>
    </source>
</evidence>
<dbReference type="PANTHER" id="PTHR43108">
    <property type="entry name" value="N-ACETYLGLUCOSAMINE-6-SULFATASE FAMILY MEMBER"/>
    <property type="match status" value="1"/>
</dbReference>
<feature type="compositionally biased region" description="Basic and acidic residues" evidence="5">
    <location>
        <begin position="1"/>
        <end position="12"/>
    </location>
</feature>
<name>A0A939BWK2_9ACTN</name>
<dbReference type="RefSeq" id="WP_205292450.1">
    <property type="nucleotide sequence ID" value="NZ_CP074406.1"/>
</dbReference>
<dbReference type="AlphaFoldDB" id="A0A939BWK2"/>
<keyword evidence="9" id="KW-1185">Reference proteome</keyword>
<keyword evidence="6" id="KW-0472">Membrane</keyword>
<reference evidence="8" key="1">
    <citation type="submission" date="2021-01" db="EMBL/GenBank/DDBJ databases">
        <title>Novel species in genus Nocardioides.</title>
        <authorList>
            <person name="Zhang G."/>
        </authorList>
    </citation>
    <scope>NUCLEOTIDE SEQUENCE</scope>
    <source>
        <strain evidence="8">Zg-536</strain>
    </source>
</reference>
<gene>
    <name evidence="8" type="ORF">JK386_14585</name>
</gene>
<protein>
    <submittedName>
        <fullName evidence="8">Sulfatase</fullName>
    </submittedName>
</protein>
<dbReference type="PROSITE" id="PS00523">
    <property type="entry name" value="SULFATASE_1"/>
    <property type="match status" value="1"/>
</dbReference>
<feature type="region of interest" description="Disordered" evidence="5">
    <location>
        <begin position="53"/>
        <end position="86"/>
    </location>
</feature>
<keyword evidence="2" id="KW-0732">Signal</keyword>
<comment type="caution">
    <text evidence="8">The sequence shown here is derived from an EMBL/GenBank/DDBJ whole genome shotgun (WGS) entry which is preliminary data.</text>
</comment>
<evidence type="ECO:0000256" key="2">
    <source>
        <dbReference type="ARBA" id="ARBA00022729"/>
    </source>
</evidence>
<dbReference type="Gene3D" id="3.40.720.10">
    <property type="entry name" value="Alkaline Phosphatase, subunit A"/>
    <property type="match status" value="1"/>
</dbReference>
<feature type="transmembrane region" description="Helical" evidence="6">
    <location>
        <begin position="30"/>
        <end position="49"/>
    </location>
</feature>
<dbReference type="InterPro" id="IPR000917">
    <property type="entry name" value="Sulfatase_N"/>
</dbReference>
<accession>A0A939BWK2</accession>
<dbReference type="InterPro" id="IPR017850">
    <property type="entry name" value="Alkaline_phosphatase_core_sf"/>
</dbReference>
<dbReference type="Proteomes" id="UP000663791">
    <property type="component" value="Unassembled WGS sequence"/>
</dbReference>
<evidence type="ECO:0000256" key="3">
    <source>
        <dbReference type="ARBA" id="ARBA00022801"/>
    </source>
</evidence>
<dbReference type="SUPFAM" id="SSF53649">
    <property type="entry name" value="Alkaline phosphatase-like"/>
    <property type="match status" value="1"/>
</dbReference>
<dbReference type="PANTHER" id="PTHR43108:SF8">
    <property type="entry name" value="SD21168P"/>
    <property type="match status" value="1"/>
</dbReference>
<evidence type="ECO:0000256" key="4">
    <source>
        <dbReference type="ARBA" id="ARBA00023180"/>
    </source>
</evidence>
<dbReference type="PROSITE" id="PS00149">
    <property type="entry name" value="SULFATASE_2"/>
    <property type="match status" value="1"/>
</dbReference>
<dbReference type="GO" id="GO:0016787">
    <property type="term" value="F:hydrolase activity"/>
    <property type="evidence" value="ECO:0007669"/>
    <property type="project" value="UniProtKB-KW"/>
</dbReference>